<dbReference type="Proteomes" id="UP001444661">
    <property type="component" value="Unassembled WGS sequence"/>
</dbReference>
<feature type="compositionally biased region" description="Low complexity" evidence="1">
    <location>
        <begin position="230"/>
        <end position="243"/>
    </location>
</feature>
<dbReference type="EMBL" id="JAQQWK010000006">
    <property type="protein sequence ID" value="KAK8039719.1"/>
    <property type="molecule type" value="Genomic_DNA"/>
</dbReference>
<protein>
    <submittedName>
        <fullName evidence="2">Uncharacterized protein</fullName>
    </submittedName>
</protein>
<evidence type="ECO:0000256" key="1">
    <source>
        <dbReference type="SAM" id="MobiDB-lite"/>
    </source>
</evidence>
<proteinExistence type="predicted"/>
<evidence type="ECO:0000313" key="3">
    <source>
        <dbReference type="Proteomes" id="UP001444661"/>
    </source>
</evidence>
<evidence type="ECO:0000313" key="2">
    <source>
        <dbReference type="EMBL" id="KAK8039719.1"/>
    </source>
</evidence>
<keyword evidence="3" id="KW-1185">Reference proteome</keyword>
<feature type="region of interest" description="Disordered" evidence="1">
    <location>
        <begin position="129"/>
        <end position="247"/>
    </location>
</feature>
<reference evidence="2 3" key="1">
    <citation type="submission" date="2023-01" db="EMBL/GenBank/DDBJ databases">
        <title>Analysis of 21 Apiospora genomes using comparative genomics revels a genus with tremendous synthesis potential of carbohydrate active enzymes and secondary metabolites.</title>
        <authorList>
            <person name="Sorensen T."/>
        </authorList>
    </citation>
    <scope>NUCLEOTIDE SEQUENCE [LARGE SCALE GENOMIC DNA]</scope>
    <source>
        <strain evidence="2 3">CBS 33761</strain>
    </source>
</reference>
<feature type="compositionally biased region" description="Polar residues" evidence="1">
    <location>
        <begin position="137"/>
        <end position="152"/>
    </location>
</feature>
<accession>A0ABR1SZH0</accession>
<organism evidence="2 3">
    <name type="scientific">Apiospora rasikravindrae</name>
    <dbReference type="NCBI Taxonomy" id="990691"/>
    <lineage>
        <taxon>Eukaryota</taxon>
        <taxon>Fungi</taxon>
        <taxon>Dikarya</taxon>
        <taxon>Ascomycota</taxon>
        <taxon>Pezizomycotina</taxon>
        <taxon>Sordariomycetes</taxon>
        <taxon>Xylariomycetidae</taxon>
        <taxon>Amphisphaeriales</taxon>
        <taxon>Apiosporaceae</taxon>
        <taxon>Apiospora</taxon>
    </lineage>
</organism>
<comment type="caution">
    <text evidence="2">The sequence shown here is derived from an EMBL/GenBank/DDBJ whole genome shotgun (WGS) entry which is preliminary data.</text>
</comment>
<name>A0ABR1SZH0_9PEZI</name>
<gene>
    <name evidence="2" type="ORF">PG993_008130</name>
</gene>
<feature type="region of interest" description="Disordered" evidence="1">
    <location>
        <begin position="260"/>
        <end position="316"/>
    </location>
</feature>
<feature type="compositionally biased region" description="Low complexity" evidence="1">
    <location>
        <begin position="265"/>
        <end position="279"/>
    </location>
</feature>
<sequence length="371" mass="41019">MSRVKIEETELGTVSQPPRRSLDSTLFGTRVRYLVSSCSFRWSTSQTVVFRAWVQEKYPNHKGCDVGPLLKALDLDGYEDMTTANGDSVYRLIVEKVRRKVANTEKLMAAEGSLTKKDAPQRVISFKETSPHAAAASQASGSLVNDLPTTPTHAFEPSGIAQVRRNPFSGGYHNDDDAQSVSSGPDSGGRYHLRKAPSHGVRMPNSLRFDTAPPSPAPSSKAAAHHYHHQQQQQQQQQQQRQRQQVDELHRKVKTEALANIYHGSTGPTSTPSFSSDSPVYGRGSNGGADARHLRGGQNGGGRGRYTKSARDGHLERMAETLESFGEEVLEAQQAPDESEEWESEIDSMRRLFVKMVQKLEKLELLPPAEE</sequence>